<evidence type="ECO:0000256" key="4">
    <source>
        <dbReference type="ARBA" id="ARBA00022490"/>
    </source>
</evidence>
<feature type="compositionally biased region" description="Gly residues" evidence="18">
    <location>
        <begin position="529"/>
        <end position="569"/>
    </location>
</feature>
<dbReference type="PANTHER" id="PTHR21245">
    <property type="entry name" value="HETEROGENEOUS NUCLEAR RIBONUCLEOPROTEIN"/>
    <property type="match status" value="1"/>
</dbReference>
<evidence type="ECO:0000256" key="5">
    <source>
        <dbReference type="ARBA" id="ARBA00022499"/>
    </source>
</evidence>
<keyword evidence="5" id="KW-1017">Isopeptide bond</keyword>
<evidence type="ECO:0000256" key="14">
    <source>
        <dbReference type="ARBA" id="ARBA00023187"/>
    </source>
</evidence>
<dbReference type="FunFam" id="3.30.70.330:FF:000024">
    <property type="entry name" value="Heterogeneous nuclear ribonucleoprotein q isoform"/>
    <property type="match status" value="1"/>
</dbReference>
<feature type="region of interest" description="Disordered" evidence="18">
    <location>
        <begin position="426"/>
        <end position="487"/>
    </location>
</feature>
<evidence type="ECO:0000256" key="18">
    <source>
        <dbReference type="SAM" id="MobiDB-lite"/>
    </source>
</evidence>
<evidence type="ECO:0000256" key="7">
    <source>
        <dbReference type="ARBA" id="ARBA00022728"/>
    </source>
</evidence>
<evidence type="ECO:0000256" key="8">
    <source>
        <dbReference type="ARBA" id="ARBA00022737"/>
    </source>
</evidence>
<comment type="subcellular location">
    <subcellularLocation>
        <location evidence="2">Cytoplasm</location>
    </subcellularLocation>
    <subcellularLocation>
        <location evidence="1">Microsome</location>
    </subcellularLocation>
    <subcellularLocation>
        <location evidence="3">Nucleus</location>
        <location evidence="3">Nucleoplasm</location>
    </subcellularLocation>
</comment>
<keyword evidence="10" id="KW-0832">Ubl conjugation</keyword>
<evidence type="ECO:0000313" key="20">
    <source>
        <dbReference type="EnsemblMetazoa" id="XP_038076566.1"/>
    </source>
</evidence>
<dbReference type="GO" id="GO:0006397">
    <property type="term" value="P:mRNA processing"/>
    <property type="evidence" value="ECO:0007669"/>
    <property type="project" value="UniProtKB-KW"/>
</dbReference>
<sequence>MSSIHIKANMAEANGDPIPEEQKMDEEVQGEAQASDEPMETETYVKTDNYDKYLGMGFSDKVAEKLDQIVTELSGQGLLQDDLLDDRALEALKGLDDESSIGVLKQFSTSDLTHVNNKSAFICGVIKTFRQKSRRPGGAPAPADHKGPDDAKIKEMLERTGYSLDVTTGQRKYGGPPPNWEEDAPGPGCEVFIGKIPKDTFEDVLVPLIEKCGKIFDLRLMMDPMSGLNRGYAFTTFCDKAGAQECVKQLNGHKIKENWQINCNISIPKSRLFVGSVPKNKSKQEIKEEFEKATTGLLDVIIYHGEDKTKNRGFAFLEYDSHRSANTARRQLMSGKVRVWNTMVTVDWADPVSEPDEETMAKVKVVYVRNLAPEATEEIIKEHFKQYGEIEKVKKMKDYCFIHFTEREAAVKAIEEANGSSFQGQEIEASLAKPPTENKKKKERQMKQHQGYPGGRYYDDFYGPMRGGRGRGGPRGRGGFDRGERGFRDFGYGGGYDEGYYGGYPGGYDDPYDYQGGYYDRGYDGFGYGGRGQGVGPRGRGGPRGGRGGMGGPRGGPGNRGGPRGGRSRGGQQQQRGGRGGAGNRGGRGGNRGGNVSGKRKFEGQQPADTKRRNTQGGWGAQPIAQQPLGEYSQSYDYSQSYGDQSWSQDNYAGF</sequence>
<dbReference type="EnsemblMetazoa" id="XM_038220638.1">
    <property type="protein sequence ID" value="XP_038076566.1"/>
    <property type="gene ID" value="LOC119744607"/>
</dbReference>
<organism evidence="20 21">
    <name type="scientific">Patiria miniata</name>
    <name type="common">Bat star</name>
    <name type="synonym">Asterina miniata</name>
    <dbReference type="NCBI Taxonomy" id="46514"/>
    <lineage>
        <taxon>Eukaryota</taxon>
        <taxon>Metazoa</taxon>
        <taxon>Echinodermata</taxon>
        <taxon>Eleutherozoa</taxon>
        <taxon>Asterozoa</taxon>
        <taxon>Asteroidea</taxon>
        <taxon>Valvatacea</taxon>
        <taxon>Valvatida</taxon>
        <taxon>Asterinidae</taxon>
        <taxon>Patiria</taxon>
    </lineage>
</organism>
<evidence type="ECO:0000256" key="1">
    <source>
        <dbReference type="ARBA" id="ARBA00004144"/>
    </source>
</evidence>
<dbReference type="InterPro" id="IPR035979">
    <property type="entry name" value="RBD_domain_sf"/>
</dbReference>
<name>A0A914BLB0_PATMI</name>
<evidence type="ECO:0000256" key="16">
    <source>
        <dbReference type="ARBA" id="ARBA00023274"/>
    </source>
</evidence>
<keyword evidence="14" id="KW-0508">mRNA splicing</keyword>
<evidence type="ECO:0000256" key="15">
    <source>
        <dbReference type="ARBA" id="ARBA00023242"/>
    </source>
</evidence>
<dbReference type="InterPro" id="IPR003954">
    <property type="entry name" value="RRM_euk-type"/>
</dbReference>
<feature type="domain" description="RRM" evidence="19">
    <location>
        <begin position="270"/>
        <end position="351"/>
    </location>
</feature>
<dbReference type="FunFam" id="3.30.70.330:FF:000027">
    <property type="entry name" value="Heterogeneous nuclear ribonucleoprotein q isoform"/>
    <property type="match status" value="1"/>
</dbReference>
<feature type="domain" description="RRM" evidence="19">
    <location>
        <begin position="364"/>
        <end position="434"/>
    </location>
</feature>
<dbReference type="FunFam" id="3.30.70.330:FF:000023">
    <property type="entry name" value="Heterogeneous nuclear ribonucleoprotein q isoform"/>
    <property type="match status" value="1"/>
</dbReference>
<keyword evidence="15" id="KW-0539">Nucleus</keyword>
<feature type="compositionally biased region" description="Low complexity" evidence="18">
    <location>
        <begin position="632"/>
        <end position="655"/>
    </location>
</feature>
<dbReference type="SUPFAM" id="SSF54928">
    <property type="entry name" value="RNA-binding domain, RBD"/>
    <property type="match status" value="3"/>
</dbReference>
<dbReference type="SMART" id="SM00360">
    <property type="entry name" value="RRM"/>
    <property type="match status" value="3"/>
</dbReference>
<feature type="compositionally biased region" description="Basic and acidic residues" evidence="18">
    <location>
        <begin position="478"/>
        <end position="487"/>
    </location>
</feature>
<accession>A0A914BLB0</accession>
<dbReference type="GO" id="GO:0003723">
    <property type="term" value="F:RNA binding"/>
    <property type="evidence" value="ECO:0007669"/>
    <property type="project" value="UniProtKB-UniRule"/>
</dbReference>
<dbReference type="OrthoDB" id="3800936at2759"/>
<dbReference type="GeneID" id="119744607"/>
<keyword evidence="12 17" id="KW-0694">RNA-binding</keyword>
<feature type="compositionally biased region" description="Gly residues" evidence="18">
    <location>
        <begin position="577"/>
        <end position="596"/>
    </location>
</feature>
<evidence type="ECO:0000256" key="9">
    <source>
        <dbReference type="ARBA" id="ARBA00022824"/>
    </source>
</evidence>
<dbReference type="GO" id="GO:0005681">
    <property type="term" value="C:spliceosomal complex"/>
    <property type="evidence" value="ECO:0007669"/>
    <property type="project" value="UniProtKB-KW"/>
</dbReference>
<feature type="region of interest" description="Disordered" evidence="18">
    <location>
        <begin position="1"/>
        <end position="44"/>
    </location>
</feature>
<keyword evidence="6" id="KW-0507">mRNA processing</keyword>
<evidence type="ECO:0000256" key="17">
    <source>
        <dbReference type="PROSITE-ProRule" id="PRU00176"/>
    </source>
</evidence>
<dbReference type="GO" id="GO:0005654">
    <property type="term" value="C:nucleoplasm"/>
    <property type="evidence" value="ECO:0007669"/>
    <property type="project" value="UniProtKB-SubCell"/>
</dbReference>
<dbReference type="Gene3D" id="3.30.70.330">
    <property type="match status" value="3"/>
</dbReference>
<reference evidence="20" key="1">
    <citation type="submission" date="2022-11" db="UniProtKB">
        <authorList>
            <consortium name="EnsemblMetazoa"/>
        </authorList>
    </citation>
    <scope>IDENTIFICATION</scope>
</reference>
<dbReference type="CDD" id="cd12249">
    <property type="entry name" value="RRM1_hnRNPR_like"/>
    <property type="match status" value="1"/>
</dbReference>
<feature type="region of interest" description="Disordered" evidence="18">
    <location>
        <begin position="529"/>
        <end position="655"/>
    </location>
</feature>
<evidence type="ECO:0000256" key="2">
    <source>
        <dbReference type="ARBA" id="ARBA00004496"/>
    </source>
</evidence>
<protein>
    <recommendedName>
        <fullName evidence="19">RRM domain-containing protein</fullName>
    </recommendedName>
</protein>
<evidence type="ECO:0000256" key="13">
    <source>
        <dbReference type="ARBA" id="ARBA00022990"/>
    </source>
</evidence>
<dbReference type="Pfam" id="PF00076">
    <property type="entry name" value="RRM_1"/>
    <property type="match status" value="3"/>
</dbReference>
<dbReference type="GO" id="GO:0008380">
    <property type="term" value="P:RNA splicing"/>
    <property type="evidence" value="ECO:0007669"/>
    <property type="project" value="UniProtKB-KW"/>
</dbReference>
<keyword evidence="13" id="KW-0007">Acetylation</keyword>
<keyword evidence="16" id="KW-0687">Ribonucleoprotein</keyword>
<dbReference type="SMART" id="SM00361">
    <property type="entry name" value="RRM_1"/>
    <property type="match status" value="1"/>
</dbReference>
<keyword evidence="8" id="KW-0677">Repeat</keyword>
<dbReference type="NCBIfam" id="TIGR01648">
    <property type="entry name" value="hnRNP-R-Q"/>
    <property type="match status" value="1"/>
</dbReference>
<dbReference type="RefSeq" id="XP_038076566.1">
    <property type="nucleotide sequence ID" value="XM_038220638.1"/>
</dbReference>
<dbReference type="PROSITE" id="PS50102">
    <property type="entry name" value="RRM"/>
    <property type="match status" value="3"/>
</dbReference>
<evidence type="ECO:0000259" key="19">
    <source>
        <dbReference type="PROSITE" id="PS50102"/>
    </source>
</evidence>
<keyword evidence="9" id="KW-0256">Endoplasmic reticulum</keyword>
<feature type="domain" description="RRM" evidence="19">
    <location>
        <begin position="189"/>
        <end position="268"/>
    </location>
</feature>
<dbReference type="CDD" id="cd12250">
    <property type="entry name" value="RRM2_hnRNPR_like"/>
    <property type="match status" value="1"/>
</dbReference>
<evidence type="ECO:0000256" key="10">
    <source>
        <dbReference type="ARBA" id="ARBA00022843"/>
    </source>
</evidence>
<dbReference type="GO" id="GO:0005737">
    <property type="term" value="C:cytoplasm"/>
    <property type="evidence" value="ECO:0007669"/>
    <property type="project" value="UniProtKB-SubCell"/>
</dbReference>
<keyword evidence="7" id="KW-0747">Spliceosome</keyword>
<evidence type="ECO:0000313" key="21">
    <source>
        <dbReference type="Proteomes" id="UP000887568"/>
    </source>
</evidence>
<dbReference type="InterPro" id="IPR000504">
    <property type="entry name" value="RRM_dom"/>
</dbReference>
<dbReference type="InterPro" id="IPR006535">
    <property type="entry name" value="HnRNP_R/Q_splicing_fac"/>
</dbReference>
<dbReference type="Pfam" id="PF18360">
    <property type="entry name" value="hnRNP_Q_AcD"/>
    <property type="match status" value="1"/>
</dbReference>
<evidence type="ECO:0000256" key="3">
    <source>
        <dbReference type="ARBA" id="ARBA00004642"/>
    </source>
</evidence>
<evidence type="ECO:0000256" key="11">
    <source>
        <dbReference type="ARBA" id="ARBA00022848"/>
    </source>
</evidence>
<evidence type="ECO:0000256" key="12">
    <source>
        <dbReference type="ARBA" id="ARBA00022884"/>
    </source>
</evidence>
<dbReference type="AlphaFoldDB" id="A0A914BLB0"/>
<dbReference type="CDD" id="cd12251">
    <property type="entry name" value="RRM3_hnRNPR_like"/>
    <property type="match status" value="1"/>
</dbReference>
<evidence type="ECO:0000256" key="6">
    <source>
        <dbReference type="ARBA" id="ARBA00022664"/>
    </source>
</evidence>
<dbReference type="InterPro" id="IPR012677">
    <property type="entry name" value="Nucleotide-bd_a/b_plait_sf"/>
</dbReference>
<dbReference type="OMA" id="NTAYEDY"/>
<keyword evidence="4" id="KW-0963">Cytoplasm</keyword>
<dbReference type="InterPro" id="IPR041337">
    <property type="entry name" value="hnRNP_Q_AcD"/>
</dbReference>
<dbReference type="Proteomes" id="UP000887568">
    <property type="component" value="Unplaced"/>
</dbReference>
<keyword evidence="21" id="KW-1185">Reference proteome</keyword>
<proteinExistence type="predicted"/>
<keyword evidence="11" id="KW-0492">Microsome</keyword>